<evidence type="ECO:0000256" key="5">
    <source>
        <dbReference type="SAM" id="MobiDB-lite"/>
    </source>
</evidence>
<comment type="similarity">
    <text evidence="1">Belongs to the 5'-AMP-activated protein kinase gamma subunit family.</text>
</comment>
<dbReference type="PANTHER" id="PTHR13780:SF35">
    <property type="entry name" value="LD22662P"/>
    <property type="match status" value="1"/>
</dbReference>
<protein>
    <recommendedName>
        <fullName evidence="6">CBS domain-containing protein</fullName>
    </recommendedName>
</protein>
<accession>A0A7S2LPY4</accession>
<feature type="region of interest" description="Disordered" evidence="5">
    <location>
        <begin position="1"/>
        <end position="28"/>
    </location>
</feature>
<evidence type="ECO:0000259" key="6">
    <source>
        <dbReference type="PROSITE" id="PS51371"/>
    </source>
</evidence>
<dbReference type="EMBL" id="HBGY01032928">
    <property type="protein sequence ID" value="CAD9612944.1"/>
    <property type="molecule type" value="Transcribed_RNA"/>
</dbReference>
<evidence type="ECO:0000256" key="4">
    <source>
        <dbReference type="PROSITE-ProRule" id="PRU00703"/>
    </source>
</evidence>
<dbReference type="Gene3D" id="3.10.580.10">
    <property type="entry name" value="CBS-domain"/>
    <property type="match status" value="2"/>
</dbReference>
<dbReference type="SUPFAM" id="SSF54631">
    <property type="entry name" value="CBS-domain pair"/>
    <property type="match status" value="2"/>
</dbReference>
<dbReference type="SMART" id="SM00116">
    <property type="entry name" value="CBS"/>
    <property type="match status" value="4"/>
</dbReference>
<dbReference type="InterPro" id="IPR046342">
    <property type="entry name" value="CBS_dom_sf"/>
</dbReference>
<reference evidence="7" key="1">
    <citation type="submission" date="2021-01" db="EMBL/GenBank/DDBJ databases">
        <authorList>
            <person name="Corre E."/>
            <person name="Pelletier E."/>
            <person name="Niang G."/>
            <person name="Scheremetjew M."/>
            <person name="Finn R."/>
            <person name="Kale V."/>
            <person name="Holt S."/>
            <person name="Cochrane G."/>
            <person name="Meng A."/>
            <person name="Brown T."/>
            <person name="Cohen L."/>
        </authorList>
    </citation>
    <scope>NUCLEOTIDE SEQUENCE</scope>
    <source>
        <strain evidence="7">B650</strain>
    </source>
</reference>
<proteinExistence type="inferred from homology"/>
<evidence type="ECO:0000256" key="3">
    <source>
        <dbReference type="ARBA" id="ARBA00023122"/>
    </source>
</evidence>
<keyword evidence="2" id="KW-0677">Repeat</keyword>
<feature type="domain" description="CBS" evidence="6">
    <location>
        <begin position="310"/>
        <end position="367"/>
    </location>
</feature>
<dbReference type="Pfam" id="PF00571">
    <property type="entry name" value="CBS"/>
    <property type="match status" value="2"/>
</dbReference>
<keyword evidence="3 4" id="KW-0129">CBS domain</keyword>
<dbReference type="PANTHER" id="PTHR13780">
    <property type="entry name" value="AMP-ACTIVATED PROTEIN KINASE, GAMMA REGULATORY SUBUNIT"/>
    <property type="match status" value="1"/>
</dbReference>
<gene>
    <name evidence="7" type="ORF">LDAN0321_LOCUS20624</name>
</gene>
<feature type="domain" description="CBS" evidence="6">
    <location>
        <begin position="229"/>
        <end position="290"/>
    </location>
</feature>
<dbReference type="InterPro" id="IPR050511">
    <property type="entry name" value="AMPK_gamma/SDS23_families"/>
</dbReference>
<sequence length="384" mass="42986">MNQIQPPSFDDSQMEASNNQNACSPDQADGIPRATSGGLLHEKVVIREAGKAAITQFLDEHNCFSVLRYSGKVVVFDTRIPIQLAFYALVEHDMQAAPLWDPSIRQFVGLLTVTDFIDILRYYRSCMEQNFENYTIQDLATRSIAEILEDPNTAEHLKHRQFLSADADATLKQSCILLHKNSLDFLPVILPSDMRVLATVTYTNILEHLVTHFREQRRLFDDSIYDLNIGTYGADVVTVQPHHTLQECLAVCQSRHLSAVPVVDAQGRVLNVYSRSDISFLHHATDADDAVRSLDKTVGEILGMQRTDVSTPDRLHTCSPTHTLQSIFEYFAQLKFNRLIVVDEEHRCVGVVSARDLVAYFVGGGGISNSHSGSVGAQQQQQQE</sequence>
<feature type="compositionally biased region" description="Polar residues" evidence="5">
    <location>
        <begin position="1"/>
        <end position="24"/>
    </location>
</feature>
<evidence type="ECO:0000256" key="1">
    <source>
        <dbReference type="ARBA" id="ARBA00006750"/>
    </source>
</evidence>
<evidence type="ECO:0000256" key="2">
    <source>
        <dbReference type="ARBA" id="ARBA00022737"/>
    </source>
</evidence>
<dbReference type="AlphaFoldDB" id="A0A7S2LPY4"/>
<organism evidence="7">
    <name type="scientific">Leptocylindrus danicus</name>
    <dbReference type="NCBI Taxonomy" id="163516"/>
    <lineage>
        <taxon>Eukaryota</taxon>
        <taxon>Sar</taxon>
        <taxon>Stramenopiles</taxon>
        <taxon>Ochrophyta</taxon>
        <taxon>Bacillariophyta</taxon>
        <taxon>Coscinodiscophyceae</taxon>
        <taxon>Chaetocerotophycidae</taxon>
        <taxon>Leptocylindrales</taxon>
        <taxon>Leptocylindraceae</taxon>
        <taxon>Leptocylindrus</taxon>
    </lineage>
</organism>
<name>A0A7S2LPY4_9STRA</name>
<dbReference type="InterPro" id="IPR000644">
    <property type="entry name" value="CBS_dom"/>
</dbReference>
<dbReference type="PROSITE" id="PS51371">
    <property type="entry name" value="CBS"/>
    <property type="match status" value="2"/>
</dbReference>
<evidence type="ECO:0000313" key="7">
    <source>
        <dbReference type="EMBL" id="CAD9612944.1"/>
    </source>
</evidence>